<name>A0ABV0F5B1_9ENTE</name>
<feature type="transmembrane region" description="Helical" evidence="8">
    <location>
        <begin position="700"/>
        <end position="720"/>
    </location>
</feature>
<dbReference type="InterPro" id="IPR025857">
    <property type="entry name" value="MacB_PCD"/>
</dbReference>
<evidence type="ECO:0000256" key="2">
    <source>
        <dbReference type="ARBA" id="ARBA00022475"/>
    </source>
</evidence>
<dbReference type="InterPro" id="IPR003838">
    <property type="entry name" value="ABC3_permease_C"/>
</dbReference>
<dbReference type="EMBL" id="MAEI02000001">
    <property type="protein sequence ID" value="MEO1781806.1"/>
    <property type="molecule type" value="Genomic_DNA"/>
</dbReference>
<keyword evidence="6" id="KW-0175">Coiled coil</keyword>
<feature type="compositionally biased region" description="Polar residues" evidence="7">
    <location>
        <begin position="493"/>
        <end position="506"/>
    </location>
</feature>
<evidence type="ECO:0000256" key="7">
    <source>
        <dbReference type="SAM" id="MobiDB-lite"/>
    </source>
</evidence>
<evidence type="ECO:0000256" key="6">
    <source>
        <dbReference type="SAM" id="Coils"/>
    </source>
</evidence>
<keyword evidence="2" id="KW-1003">Cell membrane</keyword>
<evidence type="ECO:0000256" key="8">
    <source>
        <dbReference type="SAM" id="Phobius"/>
    </source>
</evidence>
<evidence type="ECO:0000259" key="10">
    <source>
        <dbReference type="Pfam" id="PF12704"/>
    </source>
</evidence>
<reference evidence="12" key="1">
    <citation type="submission" date="2016-06" db="EMBL/GenBank/DDBJ databases">
        <title>Four novel species of enterococci isolated from chicken manure.</title>
        <authorList>
            <person name="Van Tyne D."/>
        </authorList>
    </citation>
    <scope>NUCLEOTIDE SEQUENCE [LARGE SCALE GENOMIC DNA]</scope>
    <source>
        <strain evidence="12">JM9A</strain>
    </source>
</reference>
<sequence length="1137" mass="126721">MKQALLKSSLREIRKAPTRFLSIVGIIFLGVAFFVGIAATGPDMIDAGEHYYAKQKLADVAIVSSLGLTEDDLALVADNQQVSAAQAQTMVDLQLAKLDKVVRFMSYDPTDELNRYHLVAGRLPEKTGEIALDQVAELHGDYKIGDTFTIEQADDLSNQLKSHEAKVVGFVNSPEFIENMSRGKTSVGSGTVDYFAVVPKADLVATSFTRILVSFDKKATDTAYTDAYEERIAKGIASLKATLKARPEARLAEVKGVAEKQLAEIKKQITDGQAALDDGAHQLEDAQKQLETGKAQLATQKQTLKEQLAKGQQAIQAASTQLDQQEAQLKTQEDELKKQAAALAKSQKEAAEQRKDLLAKKVDHEENVAVLKQIKEEEKVISALMKSIADTTAIKDEKQLARRITKNKNSWSGQLAKLPETGELVSMVNALDKESDAPALQTLSTKLAAYQKETVAEAEKWAAAVTEYEENLKALDPENFHKQEVSLQEAQNQLKTAQNQLQEGRNQVSQQQQDMETQQKEGEAQLAQAQATLTEKEATLKKNVAAYQVETSENMPKLLDAQLQLKNQSRQLAEMQPADYLFSQRQDNPGYTEYKQNADRISSLATVFPIIFFLIAALVSLTTMTRMIDEKRGEIGTLKALGYRNREIASKFLLYSLTAGLIGGLTGLAVGFYLFPTIIIHAYGQLYNLTEFVTPWRLSYGLIAMGVALMCTVGIALIALRFDLRSTAATLLRPKAPKSGRRVWLERIKPIWRRLSFNQKVTMRNLFRYKARMLMTIFGIAGCMSMIVTGFGLRDSISEMVPLQFETLWRYQGIVTFGQTGSTEQVKNYQTALSDLEDFDQGLAIASQSYQLSGNGQTPQDVTVYVPENPEKIGAFVRLQDRQSSEAYQLTDEGAIIDEKLAKLFKLQVGDTMKLTGNEDKQYPIRIAAIAENYVGHFAYLTPTYYQQVFGEVPVYNSEFLLFSNTPDSKTQQAIAQNLMDYPQVSNVTFMTDSSDALDDTVQVLTIVVWVLIVSAGLLALIVLYNLNNINIAERIRELSTIKVLGFHTNELTMYIYRENIILTIIGIGVGLVLGYFEHRYVLQTVELDMLMFAPDIHPLSYLYASLITIFFSFLVGIIVYFKLKKVDMIEALKSNE</sequence>
<feature type="transmembrane region" description="Helical" evidence="8">
    <location>
        <begin position="20"/>
        <end position="39"/>
    </location>
</feature>
<comment type="caution">
    <text evidence="11">The sequence shown here is derived from an EMBL/GenBank/DDBJ whole genome shotgun (WGS) entry which is preliminary data.</text>
</comment>
<comment type="subcellular location">
    <subcellularLocation>
        <location evidence="1">Cell membrane</location>
        <topology evidence="1">Multi-pass membrane protein</topology>
    </subcellularLocation>
</comment>
<evidence type="ECO:0000256" key="5">
    <source>
        <dbReference type="ARBA" id="ARBA00023136"/>
    </source>
</evidence>
<dbReference type="Pfam" id="PF02687">
    <property type="entry name" value="FtsX"/>
    <property type="match status" value="2"/>
</dbReference>
<evidence type="ECO:0000256" key="1">
    <source>
        <dbReference type="ARBA" id="ARBA00004651"/>
    </source>
</evidence>
<evidence type="ECO:0008006" key="13">
    <source>
        <dbReference type="Google" id="ProtNLM"/>
    </source>
</evidence>
<dbReference type="PANTHER" id="PTHR30287:SF1">
    <property type="entry name" value="INNER MEMBRANE PROTEIN"/>
    <property type="match status" value="1"/>
</dbReference>
<keyword evidence="4 8" id="KW-1133">Transmembrane helix</keyword>
<dbReference type="InterPro" id="IPR038766">
    <property type="entry name" value="Membrane_comp_ABC_pdt"/>
</dbReference>
<evidence type="ECO:0000256" key="4">
    <source>
        <dbReference type="ARBA" id="ARBA00022989"/>
    </source>
</evidence>
<feature type="coiled-coil region" evidence="6">
    <location>
        <begin position="283"/>
        <end position="368"/>
    </location>
</feature>
<evidence type="ECO:0000313" key="12">
    <source>
        <dbReference type="Proteomes" id="UP001429357"/>
    </source>
</evidence>
<feature type="region of interest" description="Disordered" evidence="7">
    <location>
        <begin position="493"/>
        <end position="527"/>
    </location>
</feature>
<organism evidence="11 12">
    <name type="scientific">Enterococcus diestrammenae</name>
    <dbReference type="NCBI Taxonomy" id="1155073"/>
    <lineage>
        <taxon>Bacteria</taxon>
        <taxon>Bacillati</taxon>
        <taxon>Bacillota</taxon>
        <taxon>Bacilli</taxon>
        <taxon>Lactobacillales</taxon>
        <taxon>Enterococcaceae</taxon>
        <taxon>Enterococcus</taxon>
    </lineage>
</organism>
<keyword evidence="5 8" id="KW-0472">Membrane</keyword>
<protein>
    <recommendedName>
        <fullName evidence="13">ABC transporter permease</fullName>
    </recommendedName>
</protein>
<evidence type="ECO:0000313" key="11">
    <source>
        <dbReference type="EMBL" id="MEO1781806.1"/>
    </source>
</evidence>
<feature type="transmembrane region" description="Helical" evidence="8">
    <location>
        <begin position="1102"/>
        <end position="1124"/>
    </location>
</feature>
<feature type="transmembrane region" description="Helical" evidence="8">
    <location>
        <begin position="652"/>
        <end position="680"/>
    </location>
</feature>
<gene>
    <name evidence="11" type="ORF">BAU18_001395</name>
</gene>
<proteinExistence type="predicted"/>
<accession>A0ABV0F5B1</accession>
<feature type="domain" description="ABC3 transporter permease C-terminal" evidence="9">
    <location>
        <begin position="1011"/>
        <end position="1127"/>
    </location>
</feature>
<feature type="domain" description="ABC3 transporter permease C-terminal" evidence="9">
    <location>
        <begin position="607"/>
        <end position="721"/>
    </location>
</feature>
<feature type="compositionally biased region" description="Low complexity" evidence="7">
    <location>
        <begin position="507"/>
        <end position="516"/>
    </location>
</feature>
<dbReference type="Pfam" id="PF12704">
    <property type="entry name" value="MacB_PCD"/>
    <property type="match status" value="1"/>
</dbReference>
<feature type="domain" description="MacB-like periplasmic core" evidence="10">
    <location>
        <begin position="774"/>
        <end position="950"/>
    </location>
</feature>
<dbReference type="RefSeq" id="WP_161868519.1">
    <property type="nucleotide sequence ID" value="NZ_MAEI02000001.1"/>
</dbReference>
<keyword evidence="12" id="KW-1185">Reference proteome</keyword>
<evidence type="ECO:0000256" key="3">
    <source>
        <dbReference type="ARBA" id="ARBA00022692"/>
    </source>
</evidence>
<feature type="transmembrane region" description="Helical" evidence="8">
    <location>
        <begin position="773"/>
        <end position="793"/>
    </location>
</feature>
<feature type="transmembrane region" description="Helical" evidence="8">
    <location>
        <begin position="601"/>
        <end position="622"/>
    </location>
</feature>
<dbReference type="Proteomes" id="UP001429357">
    <property type="component" value="Unassembled WGS sequence"/>
</dbReference>
<feature type="transmembrane region" description="Helical" evidence="8">
    <location>
        <begin position="1061"/>
        <end position="1082"/>
    </location>
</feature>
<evidence type="ECO:0000259" key="9">
    <source>
        <dbReference type="Pfam" id="PF02687"/>
    </source>
</evidence>
<feature type="transmembrane region" description="Helical" evidence="8">
    <location>
        <begin position="1004"/>
        <end position="1027"/>
    </location>
</feature>
<keyword evidence="3 8" id="KW-0812">Transmembrane</keyword>
<dbReference type="PANTHER" id="PTHR30287">
    <property type="entry name" value="MEMBRANE COMPONENT OF PREDICTED ABC SUPERFAMILY METABOLITE UPTAKE TRANSPORTER"/>
    <property type="match status" value="1"/>
</dbReference>
<reference evidence="11 12" key="2">
    <citation type="submission" date="2024-02" db="EMBL/GenBank/DDBJ databases">
        <title>The Genome Sequence of Enterococcus diestrammenae JM9A.</title>
        <authorList>
            <person name="Earl A."/>
            <person name="Manson A."/>
            <person name="Gilmore M."/>
            <person name="Sanders J."/>
            <person name="Shea T."/>
            <person name="Howe W."/>
            <person name="Livny J."/>
            <person name="Cuomo C."/>
            <person name="Neafsey D."/>
            <person name="Birren B."/>
        </authorList>
    </citation>
    <scope>NUCLEOTIDE SEQUENCE [LARGE SCALE GENOMIC DNA]</scope>
    <source>
        <strain evidence="11 12">JM9A</strain>
    </source>
</reference>